<dbReference type="GO" id="GO:0016740">
    <property type="term" value="F:transferase activity"/>
    <property type="evidence" value="ECO:0007669"/>
    <property type="project" value="UniProtKB-KW"/>
</dbReference>
<keyword evidence="2" id="KW-0808">Transferase</keyword>
<evidence type="ECO:0000313" key="2">
    <source>
        <dbReference type="EMBL" id="SMG47377.1"/>
    </source>
</evidence>
<name>A0A1X7L189_9SPHI</name>
<reference evidence="2 3" key="1">
    <citation type="submission" date="2017-04" db="EMBL/GenBank/DDBJ databases">
        <authorList>
            <person name="Afonso C.L."/>
            <person name="Miller P.J."/>
            <person name="Scott M.A."/>
            <person name="Spackman E."/>
            <person name="Goraichik I."/>
            <person name="Dimitrov K.M."/>
            <person name="Suarez D.L."/>
            <person name="Swayne D.E."/>
        </authorList>
    </citation>
    <scope>NUCLEOTIDE SEQUENCE [LARGE SCALE GENOMIC DNA]</scope>
    <source>
        <strain evidence="2 3">DSM 22418</strain>
    </source>
</reference>
<accession>A0A1X7L189</accession>
<organism evidence="2 3">
    <name type="scientific">Sphingobacterium psychroaquaticum</name>
    <dbReference type="NCBI Taxonomy" id="561061"/>
    <lineage>
        <taxon>Bacteria</taxon>
        <taxon>Pseudomonadati</taxon>
        <taxon>Bacteroidota</taxon>
        <taxon>Sphingobacteriia</taxon>
        <taxon>Sphingobacteriales</taxon>
        <taxon>Sphingobacteriaceae</taxon>
        <taxon>Sphingobacterium</taxon>
    </lineage>
</organism>
<gene>
    <name evidence="2" type="ORF">SAMN05660862_3409</name>
</gene>
<dbReference type="InterPro" id="IPR001763">
    <property type="entry name" value="Rhodanese-like_dom"/>
</dbReference>
<dbReference type="InterPro" id="IPR050229">
    <property type="entry name" value="GlpE_sulfurtransferase"/>
</dbReference>
<feature type="domain" description="Rhodanese" evidence="1">
    <location>
        <begin position="28"/>
        <end position="115"/>
    </location>
</feature>
<dbReference type="Gene3D" id="3.40.250.10">
    <property type="entry name" value="Rhodanese-like domain"/>
    <property type="match status" value="1"/>
</dbReference>
<protein>
    <submittedName>
        <fullName evidence="2">Rhodanese-related sulfurtransferase</fullName>
    </submittedName>
</protein>
<evidence type="ECO:0000313" key="3">
    <source>
        <dbReference type="Proteomes" id="UP000192980"/>
    </source>
</evidence>
<proteinExistence type="predicted"/>
<dbReference type="Proteomes" id="UP000192980">
    <property type="component" value="Unassembled WGS sequence"/>
</dbReference>
<dbReference type="PROSITE" id="PS50206">
    <property type="entry name" value="RHODANESE_3"/>
    <property type="match status" value="1"/>
</dbReference>
<dbReference type="PANTHER" id="PTHR43031">
    <property type="entry name" value="FAD-DEPENDENT OXIDOREDUCTASE"/>
    <property type="match status" value="1"/>
</dbReference>
<sequence length="117" mass="13258">MWRLVALEIIKTTMKEVTVQELKGMIDSNEDFQLIDVREPFEYEVSHINGLNIPLAGIVIEADKIAKDKPVIIQCRSGKRSAQAVMLLEQQGFDNLANLKGGILAWKEEIDPEMDVY</sequence>
<dbReference type="EMBL" id="FXAU01000007">
    <property type="protein sequence ID" value="SMG47377.1"/>
    <property type="molecule type" value="Genomic_DNA"/>
</dbReference>
<dbReference type="SUPFAM" id="SSF52821">
    <property type="entry name" value="Rhodanese/Cell cycle control phosphatase"/>
    <property type="match status" value="1"/>
</dbReference>
<dbReference type="SMART" id="SM00450">
    <property type="entry name" value="RHOD"/>
    <property type="match status" value="1"/>
</dbReference>
<dbReference type="AlphaFoldDB" id="A0A1X7L189"/>
<dbReference type="Pfam" id="PF00581">
    <property type="entry name" value="Rhodanese"/>
    <property type="match status" value="1"/>
</dbReference>
<dbReference type="STRING" id="561061.SAMN05660862_3409"/>
<dbReference type="PANTHER" id="PTHR43031:SF17">
    <property type="entry name" value="SULFURTRANSFERASE YTWF-RELATED"/>
    <property type="match status" value="1"/>
</dbReference>
<evidence type="ECO:0000259" key="1">
    <source>
        <dbReference type="PROSITE" id="PS50206"/>
    </source>
</evidence>
<keyword evidence="3" id="KW-1185">Reference proteome</keyword>
<dbReference type="InterPro" id="IPR036873">
    <property type="entry name" value="Rhodanese-like_dom_sf"/>
</dbReference>
<dbReference type="CDD" id="cd00158">
    <property type="entry name" value="RHOD"/>
    <property type="match status" value="1"/>
</dbReference>